<feature type="domain" description="Ketoreductase" evidence="4">
    <location>
        <begin position="6"/>
        <end position="192"/>
    </location>
</feature>
<sequence>MQLRDKTVWITGASSGIGKALAQACAAQGASLILSARRIDALEQVRQTLPNSQQHWVIPLDLALPELAAKTINDNLPALPPVDILINNAGISQRSRIADTQLDVYRQVMEVDYFGTVAVTQALLPMLIARKGMVVTIASVAGKVAGQGMSGYSAAKHAIVAFMDSLRAETATDGLQVLTVCPGFVQTDISRNSLTGDGSQFGELSSSIANGISAQDCATQIIRGIEHNKREIIIGKGLSRWAPLIKRLFPLWFMSLSAKMAGRD</sequence>
<dbReference type="Gene3D" id="3.40.50.720">
    <property type="entry name" value="NAD(P)-binding Rossmann-like Domain"/>
    <property type="match status" value="1"/>
</dbReference>
<dbReference type="Proteomes" id="UP001596364">
    <property type="component" value="Unassembled WGS sequence"/>
</dbReference>
<keyword evidence="2" id="KW-0560">Oxidoreductase</keyword>
<evidence type="ECO:0000259" key="4">
    <source>
        <dbReference type="SMART" id="SM00822"/>
    </source>
</evidence>
<protein>
    <submittedName>
        <fullName evidence="5">SDR family oxidoreductase</fullName>
    </submittedName>
</protein>
<dbReference type="EMBL" id="JBHSUS010000001">
    <property type="protein sequence ID" value="MFC6438749.1"/>
    <property type="molecule type" value="Genomic_DNA"/>
</dbReference>
<name>A0ABW1XG91_9ALTE</name>
<evidence type="ECO:0000313" key="5">
    <source>
        <dbReference type="EMBL" id="MFC6438749.1"/>
    </source>
</evidence>
<dbReference type="SMART" id="SM00822">
    <property type="entry name" value="PKS_KR"/>
    <property type="match status" value="1"/>
</dbReference>
<dbReference type="PANTHER" id="PTHR44196">
    <property type="entry name" value="DEHYDROGENASE/REDUCTASE SDR FAMILY MEMBER 7B"/>
    <property type="match status" value="1"/>
</dbReference>
<dbReference type="InterPro" id="IPR002347">
    <property type="entry name" value="SDR_fam"/>
</dbReference>
<dbReference type="NCBIfam" id="NF004825">
    <property type="entry name" value="PRK06181.1"/>
    <property type="match status" value="1"/>
</dbReference>
<comment type="caution">
    <text evidence="5">The sequence shown here is derived from an EMBL/GenBank/DDBJ whole genome shotgun (WGS) entry which is preliminary data.</text>
</comment>
<dbReference type="PANTHER" id="PTHR44196:SF1">
    <property type="entry name" value="DEHYDROGENASE_REDUCTASE SDR FAMILY MEMBER 7B"/>
    <property type="match status" value="1"/>
</dbReference>
<keyword evidence="6" id="KW-1185">Reference proteome</keyword>
<dbReference type="InterPro" id="IPR036291">
    <property type="entry name" value="NAD(P)-bd_dom_sf"/>
</dbReference>
<dbReference type="Pfam" id="PF00106">
    <property type="entry name" value="adh_short"/>
    <property type="match status" value="1"/>
</dbReference>
<dbReference type="InterPro" id="IPR020904">
    <property type="entry name" value="Sc_DH/Rdtase_CS"/>
</dbReference>
<evidence type="ECO:0000313" key="6">
    <source>
        <dbReference type="Proteomes" id="UP001596364"/>
    </source>
</evidence>
<dbReference type="PRINTS" id="PR00081">
    <property type="entry name" value="GDHRDH"/>
</dbReference>
<dbReference type="PRINTS" id="PR00080">
    <property type="entry name" value="SDRFAMILY"/>
</dbReference>
<dbReference type="RefSeq" id="WP_131259368.1">
    <property type="nucleotide sequence ID" value="NZ_JBHSUS010000001.1"/>
</dbReference>
<evidence type="ECO:0000256" key="3">
    <source>
        <dbReference type="RuleBase" id="RU000363"/>
    </source>
</evidence>
<organism evidence="5 6">
    <name type="scientific">Pseudobowmanella zhangzhouensis</name>
    <dbReference type="NCBI Taxonomy" id="1537679"/>
    <lineage>
        <taxon>Bacteria</taxon>
        <taxon>Pseudomonadati</taxon>
        <taxon>Pseudomonadota</taxon>
        <taxon>Gammaproteobacteria</taxon>
        <taxon>Alteromonadales</taxon>
        <taxon>Alteromonadaceae</taxon>
    </lineage>
</organism>
<comment type="similarity">
    <text evidence="1 3">Belongs to the short-chain dehydrogenases/reductases (SDR) family.</text>
</comment>
<evidence type="ECO:0000256" key="1">
    <source>
        <dbReference type="ARBA" id="ARBA00006484"/>
    </source>
</evidence>
<dbReference type="PROSITE" id="PS00061">
    <property type="entry name" value="ADH_SHORT"/>
    <property type="match status" value="1"/>
</dbReference>
<accession>A0ABW1XG91</accession>
<gene>
    <name evidence="5" type="ORF">ACFP85_01055</name>
</gene>
<dbReference type="SUPFAM" id="SSF51735">
    <property type="entry name" value="NAD(P)-binding Rossmann-fold domains"/>
    <property type="match status" value="1"/>
</dbReference>
<evidence type="ECO:0000256" key="2">
    <source>
        <dbReference type="ARBA" id="ARBA00023002"/>
    </source>
</evidence>
<dbReference type="InterPro" id="IPR057326">
    <property type="entry name" value="KR_dom"/>
</dbReference>
<proteinExistence type="inferred from homology"/>
<reference evidence="6" key="1">
    <citation type="journal article" date="2019" name="Int. J. Syst. Evol. Microbiol.">
        <title>The Global Catalogue of Microorganisms (GCM) 10K type strain sequencing project: providing services to taxonomists for standard genome sequencing and annotation.</title>
        <authorList>
            <consortium name="The Broad Institute Genomics Platform"/>
            <consortium name="The Broad Institute Genome Sequencing Center for Infectious Disease"/>
            <person name="Wu L."/>
            <person name="Ma J."/>
        </authorList>
    </citation>
    <scope>NUCLEOTIDE SEQUENCE [LARGE SCALE GENOMIC DNA]</scope>
    <source>
        <strain evidence="6">CGMCC 1.16031</strain>
    </source>
</reference>